<dbReference type="Gene3D" id="2.40.30.170">
    <property type="match status" value="1"/>
</dbReference>
<dbReference type="GO" id="GO:0046677">
    <property type="term" value="P:response to antibiotic"/>
    <property type="evidence" value="ECO:0007669"/>
    <property type="project" value="TreeGrafter"/>
</dbReference>
<dbReference type="GO" id="GO:0030313">
    <property type="term" value="C:cell envelope"/>
    <property type="evidence" value="ECO:0007669"/>
    <property type="project" value="UniProtKB-SubCell"/>
</dbReference>
<dbReference type="InterPro" id="IPR058625">
    <property type="entry name" value="MdtA-like_BSH"/>
</dbReference>
<feature type="domain" description="Multidrug resistance protein MdtA-like barrel-sandwich hybrid" evidence="4">
    <location>
        <begin position="57"/>
        <end position="239"/>
    </location>
</feature>
<feature type="coiled-coil region" evidence="2">
    <location>
        <begin position="148"/>
        <end position="189"/>
    </location>
</feature>
<feature type="domain" description="Multidrug resistance protein MdtA-like beta-barrel" evidence="5">
    <location>
        <begin position="246"/>
        <end position="333"/>
    </location>
</feature>
<dbReference type="AlphaFoldDB" id="A0A5B9PCF3"/>
<keyword evidence="7" id="KW-1185">Reference proteome</keyword>
<dbReference type="Pfam" id="PF25876">
    <property type="entry name" value="HH_MFP_RND"/>
    <property type="match status" value="1"/>
</dbReference>
<name>A0A5B9PCF3_9BACT</name>
<dbReference type="RefSeq" id="WP_075084313.1">
    <property type="nucleotide sequence ID" value="NZ_CP042912.1"/>
</dbReference>
<evidence type="ECO:0000259" key="3">
    <source>
        <dbReference type="Pfam" id="PF25876"/>
    </source>
</evidence>
<dbReference type="Pfam" id="PF25944">
    <property type="entry name" value="Beta-barrel_RND"/>
    <property type="match status" value="1"/>
</dbReference>
<evidence type="ECO:0000259" key="5">
    <source>
        <dbReference type="Pfam" id="PF25944"/>
    </source>
</evidence>
<dbReference type="OrthoDB" id="9816569at2"/>
<dbReference type="Proteomes" id="UP000322214">
    <property type="component" value="Chromosome"/>
</dbReference>
<evidence type="ECO:0000313" key="6">
    <source>
        <dbReference type="EMBL" id="QEG22845.1"/>
    </source>
</evidence>
<dbReference type="PANTHER" id="PTHR30158">
    <property type="entry name" value="ACRA/E-RELATED COMPONENT OF DRUG EFFLUX TRANSPORTER"/>
    <property type="match status" value="1"/>
</dbReference>
<dbReference type="GO" id="GO:0005886">
    <property type="term" value="C:plasma membrane"/>
    <property type="evidence" value="ECO:0007669"/>
    <property type="project" value="TreeGrafter"/>
</dbReference>
<dbReference type="NCBIfam" id="TIGR01730">
    <property type="entry name" value="RND_mfp"/>
    <property type="match status" value="1"/>
</dbReference>
<evidence type="ECO:0000256" key="2">
    <source>
        <dbReference type="SAM" id="Coils"/>
    </source>
</evidence>
<dbReference type="STRING" id="980251.GCA_001642875_01519"/>
<evidence type="ECO:0000256" key="1">
    <source>
        <dbReference type="ARBA" id="ARBA00009477"/>
    </source>
</evidence>
<dbReference type="KEGG" id="mff:MFFC18_27300"/>
<dbReference type="Pfam" id="PF25917">
    <property type="entry name" value="BSH_RND"/>
    <property type="match status" value="1"/>
</dbReference>
<organism evidence="6 7">
    <name type="scientific">Mariniblastus fucicola</name>
    <dbReference type="NCBI Taxonomy" id="980251"/>
    <lineage>
        <taxon>Bacteria</taxon>
        <taxon>Pseudomonadati</taxon>
        <taxon>Planctomycetota</taxon>
        <taxon>Planctomycetia</taxon>
        <taxon>Pirellulales</taxon>
        <taxon>Pirellulaceae</taxon>
        <taxon>Mariniblastus</taxon>
    </lineage>
</organism>
<dbReference type="InterPro" id="IPR058624">
    <property type="entry name" value="MdtA-like_HH"/>
</dbReference>
<dbReference type="EMBL" id="CP042912">
    <property type="protein sequence ID" value="QEG22845.1"/>
    <property type="molecule type" value="Genomic_DNA"/>
</dbReference>
<sequence>MIAAFAIASAAIVSGCSQSSGQAPPRPMPSVTVATPITKTIVEWDAYAGRLEAVDLVEIRARVSGYLQSVDFTEGQIVEKGDLLFVVDPRPFETELNAAKARYRQAESKLVQSRAMLNEAKARKLQSDAQLRLAQARYRRAQSLGQSNAISREEIDESEAEFTQAEADMEGVKAGIASAEAALATAEAEVGVAAAGIETAELNLEYTHIRAPVTGRVSRKYITEGNLIAGGSATSSLLTTIASMSPIYCVFDANEQDVLKYVRLARSGERESSRVVKNPAFLGLVDEEGFPHKGYMDFVDNRFDVQTASMRARAVFDNEDQLLLPGMFARIRIPGSAPRESVLIPDSSIGTDQSSQYVYVVVDGVIERRTVTLGPIVDGLRVVREGLTGKESLVIEGLLQARPDAKVTTVQGTIELVEDGLPDSYTIAPQAQPDSAEKAIASAKVNSAEVVQ</sequence>
<accession>A0A5B9PCF3</accession>
<evidence type="ECO:0000259" key="4">
    <source>
        <dbReference type="Pfam" id="PF25917"/>
    </source>
</evidence>
<dbReference type="InterPro" id="IPR006143">
    <property type="entry name" value="RND_pump_MFP"/>
</dbReference>
<dbReference type="Gene3D" id="1.10.287.470">
    <property type="entry name" value="Helix hairpin bin"/>
    <property type="match status" value="2"/>
</dbReference>
<dbReference type="GO" id="GO:0022857">
    <property type="term" value="F:transmembrane transporter activity"/>
    <property type="evidence" value="ECO:0007669"/>
    <property type="project" value="InterPro"/>
</dbReference>
<dbReference type="Gene3D" id="2.40.50.100">
    <property type="match status" value="2"/>
</dbReference>
<dbReference type="Gene3D" id="2.40.420.20">
    <property type="match status" value="1"/>
</dbReference>
<dbReference type="PANTHER" id="PTHR30158:SF10">
    <property type="entry name" value="CATION EFFLUX PUMP"/>
    <property type="match status" value="1"/>
</dbReference>
<comment type="similarity">
    <text evidence="1">Belongs to the membrane fusion protein (MFP) (TC 8.A.1) family.</text>
</comment>
<feature type="coiled-coil region" evidence="2">
    <location>
        <begin position="96"/>
        <end position="123"/>
    </location>
</feature>
<feature type="domain" description="Multidrug resistance protein MdtA-like alpha-helical hairpin" evidence="3">
    <location>
        <begin position="117"/>
        <end position="207"/>
    </location>
</feature>
<keyword evidence="2" id="KW-0175">Coiled coil</keyword>
<evidence type="ECO:0000313" key="7">
    <source>
        <dbReference type="Proteomes" id="UP000322214"/>
    </source>
</evidence>
<gene>
    <name evidence="6" type="primary">bepF_1</name>
    <name evidence="6" type="ORF">MFFC18_27300</name>
</gene>
<proteinExistence type="inferred from homology"/>
<reference evidence="6 7" key="1">
    <citation type="submission" date="2019-08" db="EMBL/GenBank/DDBJ databases">
        <title>Deep-cultivation of Planctomycetes and their phenomic and genomic characterization uncovers novel biology.</title>
        <authorList>
            <person name="Wiegand S."/>
            <person name="Jogler M."/>
            <person name="Boedeker C."/>
            <person name="Pinto D."/>
            <person name="Vollmers J."/>
            <person name="Rivas-Marin E."/>
            <person name="Kohn T."/>
            <person name="Peeters S.H."/>
            <person name="Heuer A."/>
            <person name="Rast P."/>
            <person name="Oberbeckmann S."/>
            <person name="Bunk B."/>
            <person name="Jeske O."/>
            <person name="Meyerdierks A."/>
            <person name="Storesund J.E."/>
            <person name="Kallscheuer N."/>
            <person name="Luecker S."/>
            <person name="Lage O.M."/>
            <person name="Pohl T."/>
            <person name="Merkel B.J."/>
            <person name="Hornburger P."/>
            <person name="Mueller R.-W."/>
            <person name="Bruemmer F."/>
            <person name="Labrenz M."/>
            <person name="Spormann A.M."/>
            <person name="Op den Camp H."/>
            <person name="Overmann J."/>
            <person name="Amann R."/>
            <person name="Jetten M.S.M."/>
            <person name="Mascher T."/>
            <person name="Medema M.H."/>
            <person name="Devos D.P."/>
            <person name="Kaster A.-K."/>
            <person name="Ovreas L."/>
            <person name="Rohde M."/>
            <person name="Galperin M.Y."/>
            <person name="Jogler C."/>
        </authorList>
    </citation>
    <scope>NUCLEOTIDE SEQUENCE [LARGE SCALE GENOMIC DNA]</scope>
    <source>
        <strain evidence="6 7">FC18</strain>
    </source>
</reference>
<dbReference type="SUPFAM" id="SSF111369">
    <property type="entry name" value="HlyD-like secretion proteins"/>
    <property type="match status" value="3"/>
</dbReference>
<protein>
    <submittedName>
        <fullName evidence="6">Efflux pump periplasmic linker BepF</fullName>
    </submittedName>
</protein>
<dbReference type="InterPro" id="IPR058626">
    <property type="entry name" value="MdtA-like_b-barrel"/>
</dbReference>